<comment type="caution">
    <text evidence="5">The sequence shown here is derived from an EMBL/GenBank/DDBJ whole genome shotgun (WGS) entry which is preliminary data.</text>
</comment>
<evidence type="ECO:0000313" key="6">
    <source>
        <dbReference type="Proteomes" id="UP000604825"/>
    </source>
</evidence>
<dbReference type="PANTHER" id="PTHR33101:SF10">
    <property type="entry name" value="ROP GUANINE NUCLEOTIDE EXCHANGE FACTOR 12"/>
    <property type="match status" value="1"/>
</dbReference>
<name>A0A811NXI9_9POAL</name>
<proteinExistence type="predicted"/>
<dbReference type="OrthoDB" id="1053009at2759"/>
<reference evidence="5" key="1">
    <citation type="submission" date="2020-10" db="EMBL/GenBank/DDBJ databases">
        <authorList>
            <person name="Han B."/>
            <person name="Lu T."/>
            <person name="Zhao Q."/>
            <person name="Huang X."/>
            <person name="Zhao Y."/>
        </authorList>
    </citation>
    <scope>NUCLEOTIDE SEQUENCE</scope>
</reference>
<feature type="region of interest" description="Disordered" evidence="3">
    <location>
        <begin position="408"/>
        <end position="435"/>
    </location>
</feature>
<dbReference type="InterPro" id="IPR005512">
    <property type="entry name" value="PRONE_dom"/>
</dbReference>
<evidence type="ECO:0000259" key="4">
    <source>
        <dbReference type="PROSITE" id="PS51334"/>
    </source>
</evidence>
<organism evidence="5 6">
    <name type="scientific">Miscanthus lutarioriparius</name>
    <dbReference type="NCBI Taxonomy" id="422564"/>
    <lineage>
        <taxon>Eukaryota</taxon>
        <taxon>Viridiplantae</taxon>
        <taxon>Streptophyta</taxon>
        <taxon>Embryophyta</taxon>
        <taxon>Tracheophyta</taxon>
        <taxon>Spermatophyta</taxon>
        <taxon>Magnoliopsida</taxon>
        <taxon>Liliopsida</taxon>
        <taxon>Poales</taxon>
        <taxon>Poaceae</taxon>
        <taxon>PACMAD clade</taxon>
        <taxon>Panicoideae</taxon>
        <taxon>Andropogonodae</taxon>
        <taxon>Andropogoneae</taxon>
        <taxon>Saccharinae</taxon>
        <taxon>Miscanthus</taxon>
    </lineage>
</organism>
<evidence type="ECO:0000256" key="2">
    <source>
        <dbReference type="PROSITE-ProRule" id="PRU00663"/>
    </source>
</evidence>
<feature type="region of interest" description="Disordered" evidence="3">
    <location>
        <begin position="1"/>
        <end position="57"/>
    </location>
</feature>
<accession>A0A811NXI9</accession>
<keyword evidence="6" id="KW-1185">Reference proteome</keyword>
<gene>
    <name evidence="5" type="ORF">NCGR_LOCUS20701</name>
</gene>
<dbReference type="AlphaFoldDB" id="A0A811NXI9"/>
<dbReference type="Pfam" id="PF03759">
    <property type="entry name" value="PRONE"/>
    <property type="match status" value="1"/>
</dbReference>
<dbReference type="InterPro" id="IPR038937">
    <property type="entry name" value="RopGEF"/>
</dbReference>
<dbReference type="Gene3D" id="1.20.58.2010">
    <property type="entry name" value="PRONE domain, subdomain 1"/>
    <property type="match status" value="1"/>
</dbReference>
<feature type="domain" description="PRONE" evidence="4">
    <location>
        <begin position="49"/>
        <end position="411"/>
    </location>
</feature>
<protein>
    <recommendedName>
        <fullName evidence="4">PRONE domain-containing protein</fullName>
    </recommendedName>
</protein>
<evidence type="ECO:0000256" key="1">
    <source>
        <dbReference type="ARBA" id="ARBA00022658"/>
    </source>
</evidence>
<dbReference type="Proteomes" id="UP000604825">
    <property type="component" value="Unassembled WGS sequence"/>
</dbReference>
<dbReference type="PROSITE" id="PS51334">
    <property type="entry name" value="PRONE"/>
    <property type="match status" value="1"/>
</dbReference>
<dbReference type="GO" id="GO:0005085">
    <property type="term" value="F:guanyl-nucleotide exchange factor activity"/>
    <property type="evidence" value="ECO:0007669"/>
    <property type="project" value="UniProtKB-UniRule"/>
</dbReference>
<dbReference type="FunFam" id="1.20.58.2010:FF:000003">
    <property type="entry name" value="Rop guanine nucleotide exchange factor 14"/>
    <property type="match status" value="1"/>
</dbReference>
<evidence type="ECO:0000313" key="5">
    <source>
        <dbReference type="EMBL" id="CAD6230366.1"/>
    </source>
</evidence>
<sequence length="489" mass="54453">MSEDDDDAATTTALLPPPPLQKRVLSRSHGSRSATPARSQELPPVPSKTVRDSGPPSELDLMKEKFAKLLLGEDMSGTGKGVSSALALSNAITNLAASIFGEQRRLEPMSAERRARWNREIDWLLSVADHIVEFAPSQQVSEDGTNIEVMGTQQRGDLLVNIAALRKLDAMLLEYLDSFGEAQEFWYVAKDAEGGEDDDGTCTCDKWWIPTVRVPAEGLSEASRKWLQHQKDLVGQVLKAAMAINADVLGEMEIPEEFIESLPKNGRSILGDSIYKIITDDIFDPNELLQSVDLSTEHKIVDLKDRIEASVVIWHRKICHKLSWAHAGVGLEKREEFEERAQTALLILMHRFPGIPQSSLEISKIQYNTDVGYALLESYSRTLESLAFAVLSRIEDVLHADAVACDPNKRTKSRRRPSLESPVPDDATAEAHHGSCVHWQDQDVEDGEKHPPDGNGRKLKKIHRVVTKKFLHTQQIDIVASGLKSFTHR</sequence>
<evidence type="ECO:0000256" key="3">
    <source>
        <dbReference type="SAM" id="MobiDB-lite"/>
    </source>
</evidence>
<keyword evidence="1 2" id="KW-0344">Guanine-nucleotide releasing factor</keyword>
<dbReference type="PANTHER" id="PTHR33101">
    <property type="entry name" value="ROP GUANINE NUCLEOTIDE EXCHANGE FACTOR 1"/>
    <property type="match status" value="1"/>
</dbReference>
<dbReference type="Gene3D" id="1.20.58.1310">
    <property type="entry name" value="PRONE domain, subdomain 2"/>
    <property type="match status" value="1"/>
</dbReference>
<dbReference type="EMBL" id="CAJGYO010000005">
    <property type="protein sequence ID" value="CAD6230366.1"/>
    <property type="molecule type" value="Genomic_DNA"/>
</dbReference>